<dbReference type="AlphaFoldDB" id="A0AAU9PPI7"/>
<name>A0AAU9PPI7_9ASTR</name>
<evidence type="ECO:0000313" key="2">
    <source>
        <dbReference type="Proteomes" id="UP001157418"/>
    </source>
</evidence>
<sequence>MNGDGDGYGDGDWKKVVVSDPILNSMCIKPLHLMRDGNCLIHSISEGLVYKIDLATNTKNLSCSITDPDGGMNTCPTGKYIETLVSPYRYL</sequence>
<organism evidence="1 2">
    <name type="scientific">Lactuca virosa</name>
    <dbReference type="NCBI Taxonomy" id="75947"/>
    <lineage>
        <taxon>Eukaryota</taxon>
        <taxon>Viridiplantae</taxon>
        <taxon>Streptophyta</taxon>
        <taxon>Embryophyta</taxon>
        <taxon>Tracheophyta</taxon>
        <taxon>Spermatophyta</taxon>
        <taxon>Magnoliopsida</taxon>
        <taxon>eudicotyledons</taxon>
        <taxon>Gunneridae</taxon>
        <taxon>Pentapetalae</taxon>
        <taxon>asterids</taxon>
        <taxon>campanulids</taxon>
        <taxon>Asterales</taxon>
        <taxon>Asteraceae</taxon>
        <taxon>Cichorioideae</taxon>
        <taxon>Cichorieae</taxon>
        <taxon>Lactucinae</taxon>
        <taxon>Lactuca</taxon>
    </lineage>
</organism>
<gene>
    <name evidence="1" type="ORF">LVIROSA_LOCUS36934</name>
</gene>
<dbReference type="EMBL" id="CAKMRJ010005745">
    <property type="protein sequence ID" value="CAH1451581.1"/>
    <property type="molecule type" value="Genomic_DNA"/>
</dbReference>
<proteinExistence type="predicted"/>
<keyword evidence="2" id="KW-1185">Reference proteome</keyword>
<dbReference type="Proteomes" id="UP001157418">
    <property type="component" value="Unassembled WGS sequence"/>
</dbReference>
<comment type="caution">
    <text evidence="1">The sequence shown here is derived from an EMBL/GenBank/DDBJ whole genome shotgun (WGS) entry which is preliminary data.</text>
</comment>
<protein>
    <submittedName>
        <fullName evidence="1">Uncharacterized protein</fullName>
    </submittedName>
</protein>
<accession>A0AAU9PPI7</accession>
<evidence type="ECO:0000313" key="1">
    <source>
        <dbReference type="EMBL" id="CAH1451581.1"/>
    </source>
</evidence>
<reference evidence="1 2" key="1">
    <citation type="submission" date="2022-01" db="EMBL/GenBank/DDBJ databases">
        <authorList>
            <person name="Xiong W."/>
            <person name="Schranz E."/>
        </authorList>
    </citation>
    <scope>NUCLEOTIDE SEQUENCE [LARGE SCALE GENOMIC DNA]</scope>
</reference>